<dbReference type="AlphaFoldDB" id="A0A4Q7XBW5"/>
<dbReference type="Proteomes" id="UP000292027">
    <property type="component" value="Unassembled WGS sequence"/>
</dbReference>
<protein>
    <submittedName>
        <fullName evidence="1">Uncharacterized protein</fullName>
    </submittedName>
</protein>
<accession>A0A4Q7XBW5</accession>
<evidence type="ECO:0000313" key="2">
    <source>
        <dbReference type="Proteomes" id="UP000292027"/>
    </source>
</evidence>
<gene>
    <name evidence="1" type="ORF">EV645_2506</name>
</gene>
<keyword evidence="2" id="KW-1185">Reference proteome</keyword>
<comment type="caution">
    <text evidence="1">The sequence shown here is derived from an EMBL/GenBank/DDBJ whole genome shotgun (WGS) entry which is preliminary data.</text>
</comment>
<name>A0A4Q7XBW5_9ACTN</name>
<dbReference type="EMBL" id="SHKR01000011">
    <property type="protein sequence ID" value="RZU20275.1"/>
    <property type="molecule type" value="Genomic_DNA"/>
</dbReference>
<proteinExistence type="predicted"/>
<organism evidence="1 2">
    <name type="scientific">Kribbella rubisoli</name>
    <dbReference type="NCBI Taxonomy" id="3075929"/>
    <lineage>
        <taxon>Bacteria</taxon>
        <taxon>Bacillati</taxon>
        <taxon>Actinomycetota</taxon>
        <taxon>Actinomycetes</taxon>
        <taxon>Propionibacteriales</taxon>
        <taxon>Kribbellaceae</taxon>
        <taxon>Kribbella</taxon>
    </lineage>
</organism>
<reference evidence="1 2" key="1">
    <citation type="journal article" date="2015" name="Stand. Genomic Sci.">
        <title>Genomic Encyclopedia of Bacterial and Archaeal Type Strains, Phase III: the genomes of soil and plant-associated and newly described type strains.</title>
        <authorList>
            <person name="Whitman W.B."/>
            <person name="Woyke T."/>
            <person name="Klenk H.P."/>
            <person name="Zhou Y."/>
            <person name="Lilburn T.G."/>
            <person name="Beck B.J."/>
            <person name="De Vos P."/>
            <person name="Vandamme P."/>
            <person name="Eisen J.A."/>
            <person name="Garrity G."/>
            <person name="Hugenholtz P."/>
            <person name="Kyrpides N.C."/>
        </authorList>
    </citation>
    <scope>NUCLEOTIDE SEQUENCE [LARGE SCALE GENOMIC DNA]</scope>
    <source>
        <strain evidence="1 2">VKM Ac-2540</strain>
    </source>
</reference>
<evidence type="ECO:0000313" key="1">
    <source>
        <dbReference type="EMBL" id="RZU20275.1"/>
    </source>
</evidence>
<sequence length="31" mass="3264">MNGVQLNGVPLNSAAAALYHLLQRLGLARTT</sequence>